<reference evidence="2" key="1">
    <citation type="journal article" date="2020" name="Gigascience">
        <title>An improved pig reference genome sequence to enable pig genetics and genomics research.</title>
        <authorList>
            <person name="Warr A."/>
            <person name="Affara N."/>
            <person name="Aken B."/>
            <person name="Beiki H."/>
            <person name="Bickhart D.M."/>
            <person name="Billis K."/>
            <person name="Chow W."/>
            <person name="Eory L."/>
            <person name="Finlayson H.A."/>
            <person name="Flicek P."/>
            <person name="Giron C.G."/>
            <person name="Griffin D.K."/>
            <person name="Hall R."/>
            <person name="Hannum G."/>
            <person name="Hourlier T."/>
            <person name="Howe K."/>
            <person name="Hume D.A."/>
            <person name="Izuogu O."/>
            <person name="Kim K."/>
            <person name="Koren S."/>
            <person name="Liu H."/>
            <person name="Manchanda N."/>
            <person name="Martin F.J."/>
            <person name="Nonneman D.J."/>
            <person name="O'Connor R.E."/>
            <person name="Phillippy A.M."/>
            <person name="Rohrer G.A."/>
            <person name="Rosen B.D."/>
            <person name="Rund L.A."/>
            <person name="Sargent C.A."/>
            <person name="Schook L.B."/>
            <person name="Schroeder S.G."/>
            <person name="Schwartz A.S."/>
            <person name="Skinner B.M."/>
            <person name="Talbot R."/>
            <person name="Tseng E."/>
            <person name="Tuggle C.K."/>
            <person name="Watson M."/>
            <person name="Smith T.P.L."/>
            <person name="Archibald A.L."/>
        </authorList>
    </citation>
    <scope>NUCLEOTIDE SEQUENCE [LARGE SCALE GENOMIC DNA]</scope>
    <source>
        <strain evidence="2">Duroc</strain>
    </source>
</reference>
<dbReference type="GeneTree" id="ENSGT00550000076308"/>
<dbReference type="Ensembl" id="ENSSSCT00000096849.1">
    <property type="protein sequence ID" value="ENSSSCP00000080436.1"/>
    <property type="gene ID" value="ENSSSCG00000060295.1"/>
</dbReference>
<evidence type="ECO:0000256" key="1">
    <source>
        <dbReference type="SAM" id="Phobius"/>
    </source>
</evidence>
<feature type="transmembrane region" description="Helical" evidence="1">
    <location>
        <begin position="42"/>
        <end position="71"/>
    </location>
</feature>
<protein>
    <submittedName>
        <fullName evidence="2">Uncharacterized protein</fullName>
    </submittedName>
</protein>
<feature type="transmembrane region" description="Helical" evidence="1">
    <location>
        <begin position="12"/>
        <end position="30"/>
    </location>
</feature>
<reference evidence="2" key="2">
    <citation type="submission" date="2025-08" db="UniProtKB">
        <authorList>
            <consortium name="Ensembl"/>
        </authorList>
    </citation>
    <scope>IDENTIFICATION</scope>
</reference>
<sequence>MNFLFFFNNGPSAGFIHLEMVASAAAGLNLRYTSINSTFSCAVMTFFCFLRALSALLVALSMGPAVLFMVYDTVLNTRNTGEL</sequence>
<evidence type="ECO:0000313" key="3">
    <source>
        <dbReference type="Proteomes" id="UP000008227"/>
    </source>
</evidence>
<evidence type="ECO:0000313" key="2">
    <source>
        <dbReference type="Ensembl" id="ENSSSCP00000080436.1"/>
    </source>
</evidence>
<dbReference type="Proteomes" id="UP000008227">
    <property type="component" value="Chromosome X"/>
</dbReference>
<keyword evidence="1" id="KW-0812">Transmembrane</keyword>
<accession>A0A8W4FQ25</accession>
<proteinExistence type="predicted"/>
<dbReference type="AlphaFoldDB" id="A0A8W4FQ25"/>
<keyword evidence="3" id="KW-1185">Reference proteome</keyword>
<reference evidence="2" key="3">
    <citation type="submission" date="2025-09" db="UniProtKB">
        <authorList>
            <consortium name="Ensembl"/>
        </authorList>
    </citation>
    <scope>IDENTIFICATION</scope>
</reference>
<name>A0A8W4FQ25_PIG</name>
<keyword evidence="1" id="KW-0472">Membrane</keyword>
<keyword evidence="1" id="KW-1133">Transmembrane helix</keyword>
<organism evidence="2 3">
    <name type="scientific">Sus scrofa</name>
    <name type="common">Pig</name>
    <dbReference type="NCBI Taxonomy" id="9823"/>
    <lineage>
        <taxon>Eukaryota</taxon>
        <taxon>Metazoa</taxon>
        <taxon>Chordata</taxon>
        <taxon>Craniata</taxon>
        <taxon>Vertebrata</taxon>
        <taxon>Euteleostomi</taxon>
        <taxon>Mammalia</taxon>
        <taxon>Eutheria</taxon>
        <taxon>Laurasiatheria</taxon>
        <taxon>Artiodactyla</taxon>
        <taxon>Suina</taxon>
        <taxon>Suidae</taxon>
        <taxon>Sus</taxon>
    </lineage>
</organism>